<keyword evidence="3" id="KW-1133">Transmembrane helix</keyword>
<dbReference type="Pfam" id="PF01494">
    <property type="entry name" value="FAD_binding_3"/>
    <property type="match status" value="1"/>
</dbReference>
<evidence type="ECO:0000313" key="5">
    <source>
        <dbReference type="EMBL" id="MBB6347078.1"/>
    </source>
</evidence>
<keyword evidence="2" id="KW-0503">Monooxygenase</keyword>
<accession>A0A7X0C2Q4</accession>
<evidence type="ECO:0000256" key="3">
    <source>
        <dbReference type="SAM" id="Phobius"/>
    </source>
</evidence>
<evidence type="ECO:0000259" key="4">
    <source>
        <dbReference type="Pfam" id="PF01494"/>
    </source>
</evidence>
<feature type="domain" description="FAD-binding" evidence="4">
    <location>
        <begin position="12"/>
        <end position="341"/>
    </location>
</feature>
<evidence type="ECO:0000256" key="1">
    <source>
        <dbReference type="ARBA" id="ARBA00023002"/>
    </source>
</evidence>
<organism evidence="5 6">
    <name type="scientific">Nonomuraea muscovyensis</name>
    <dbReference type="NCBI Taxonomy" id="1124761"/>
    <lineage>
        <taxon>Bacteria</taxon>
        <taxon>Bacillati</taxon>
        <taxon>Actinomycetota</taxon>
        <taxon>Actinomycetes</taxon>
        <taxon>Streptosporangiales</taxon>
        <taxon>Streptosporangiaceae</taxon>
        <taxon>Nonomuraea</taxon>
    </lineage>
</organism>
<proteinExistence type="predicted"/>
<gene>
    <name evidence="5" type="ORF">FHU36_003623</name>
</gene>
<dbReference type="InterPro" id="IPR002938">
    <property type="entry name" value="FAD-bd"/>
</dbReference>
<reference evidence="5 6" key="1">
    <citation type="submission" date="2020-08" db="EMBL/GenBank/DDBJ databases">
        <title>Sequencing the genomes of 1000 actinobacteria strains.</title>
        <authorList>
            <person name="Klenk H.-P."/>
        </authorList>
    </citation>
    <scope>NUCLEOTIDE SEQUENCE [LARGE SCALE GENOMIC DNA]</scope>
    <source>
        <strain evidence="5 6">DSM 45913</strain>
    </source>
</reference>
<dbReference type="Gene3D" id="3.50.50.60">
    <property type="entry name" value="FAD/NAD(P)-binding domain"/>
    <property type="match status" value="1"/>
</dbReference>
<dbReference type="RefSeq" id="WP_185085090.1">
    <property type="nucleotide sequence ID" value="NZ_JACHJB010000002.1"/>
</dbReference>
<dbReference type="AlphaFoldDB" id="A0A7X0C2Q4"/>
<dbReference type="InterPro" id="IPR050493">
    <property type="entry name" value="FAD-dep_Monooxygenase_BioMet"/>
</dbReference>
<keyword evidence="3" id="KW-0472">Membrane</keyword>
<name>A0A7X0C2Q4_9ACTN</name>
<comment type="caution">
    <text evidence="5">The sequence shown here is derived from an EMBL/GenBank/DDBJ whole genome shotgun (WGS) entry which is preliminary data.</text>
</comment>
<sequence length="395" mass="42328">MERGTGVSRRTAIVVGGGIGGMAAAVALIRIGWQVEVLERATAFGEVGAGLSLWPNGLRALDALGVGEQVRAHALVETKTGIRDVSGRWLSQTDTHELGRRYGPLVMIHRAHLLDILREAVPAASLRKETEVTQVVQAGSGTSQVEVEHTHGVSRADLLVGADGIHSTVRRSLWPQAAEPRYAGYTAWRLIADTDRPLSAGGETWGRGERVGIAPLPDGRVYFFGVANTLPGQRSPGRELDEMRRRFSSWHAPIPDLLAAASEDTVMRHDIYALPPLSTYVAGRTALLGDAAHAMTPNMGQGAIQALEDAVTLAALLASQPRVESALAAYDQQRRPRTQLIAGRSHRIGSVAQWSSAPASTLRNWLLRLTPSSSMLNALGPVLTWQPPAPAHEAS</sequence>
<dbReference type="Proteomes" id="UP000583800">
    <property type="component" value="Unassembled WGS sequence"/>
</dbReference>
<keyword evidence="3" id="KW-0812">Transmembrane</keyword>
<feature type="transmembrane region" description="Helical" evidence="3">
    <location>
        <begin position="12"/>
        <end position="33"/>
    </location>
</feature>
<dbReference type="GO" id="GO:0071949">
    <property type="term" value="F:FAD binding"/>
    <property type="evidence" value="ECO:0007669"/>
    <property type="project" value="InterPro"/>
</dbReference>
<dbReference type="PANTHER" id="PTHR13789">
    <property type="entry name" value="MONOOXYGENASE"/>
    <property type="match status" value="1"/>
</dbReference>
<dbReference type="PANTHER" id="PTHR13789:SF309">
    <property type="entry name" value="PUTATIVE (AFU_ORTHOLOGUE AFUA_6G14510)-RELATED"/>
    <property type="match status" value="1"/>
</dbReference>
<evidence type="ECO:0000256" key="2">
    <source>
        <dbReference type="ARBA" id="ARBA00023033"/>
    </source>
</evidence>
<dbReference type="SUPFAM" id="SSF51905">
    <property type="entry name" value="FAD/NAD(P)-binding domain"/>
    <property type="match status" value="1"/>
</dbReference>
<keyword evidence="1" id="KW-0560">Oxidoreductase</keyword>
<evidence type="ECO:0000313" key="6">
    <source>
        <dbReference type="Proteomes" id="UP000583800"/>
    </source>
</evidence>
<protein>
    <submittedName>
        <fullName evidence="5">2-polyprenyl-6-methoxyphenol hydroxylase-like FAD-dependent oxidoreductase</fullName>
    </submittedName>
</protein>
<dbReference type="GO" id="GO:0004497">
    <property type="term" value="F:monooxygenase activity"/>
    <property type="evidence" value="ECO:0007669"/>
    <property type="project" value="UniProtKB-KW"/>
</dbReference>
<dbReference type="InterPro" id="IPR036188">
    <property type="entry name" value="FAD/NAD-bd_sf"/>
</dbReference>
<dbReference type="EMBL" id="JACHJB010000002">
    <property type="protein sequence ID" value="MBB6347078.1"/>
    <property type="molecule type" value="Genomic_DNA"/>
</dbReference>
<keyword evidence="6" id="KW-1185">Reference proteome</keyword>
<dbReference type="PRINTS" id="PR00420">
    <property type="entry name" value="RNGMNOXGNASE"/>
</dbReference>